<dbReference type="GO" id="GO:0045892">
    <property type="term" value="P:negative regulation of DNA-templated transcription"/>
    <property type="evidence" value="ECO:0007669"/>
    <property type="project" value="TreeGrafter"/>
</dbReference>
<comment type="similarity">
    <text evidence="2 11">Belongs to the WhiB family.</text>
</comment>
<keyword evidence="8 11" id="KW-0238">DNA-binding</keyword>
<dbReference type="RefSeq" id="WP_407676110.1">
    <property type="nucleotide sequence ID" value="NZ_JACIBS010000009.1"/>
</dbReference>
<feature type="binding site" evidence="11">
    <location>
        <position position="44"/>
    </location>
    <ligand>
        <name>[4Fe-4S] cluster</name>
        <dbReference type="ChEBI" id="CHEBI:49883"/>
    </ligand>
</feature>
<evidence type="ECO:0000256" key="1">
    <source>
        <dbReference type="ARBA" id="ARBA00004496"/>
    </source>
</evidence>
<dbReference type="PANTHER" id="PTHR38839">
    <property type="entry name" value="TRANSCRIPTIONAL REGULATOR WHID-RELATED"/>
    <property type="match status" value="1"/>
</dbReference>
<feature type="domain" description="4Fe-4S Wbl-type" evidence="13">
    <location>
        <begin position="11"/>
        <end position="74"/>
    </location>
</feature>
<gene>
    <name evidence="11" type="primary">whiB</name>
    <name evidence="14" type="ORF">FB384_004939</name>
</gene>
<dbReference type="HAMAP" id="MF_01479">
    <property type="entry name" value="WhiB"/>
    <property type="match status" value="1"/>
</dbReference>
<keyword evidence="6 11" id="KW-0411">Iron-sulfur</keyword>
<keyword evidence="9 11" id="KW-1015">Disulfide bond</keyword>
<reference evidence="14 15" key="1">
    <citation type="submission" date="2020-08" db="EMBL/GenBank/DDBJ databases">
        <title>Sequencing the genomes of 1000 actinobacteria strains.</title>
        <authorList>
            <person name="Klenk H.-P."/>
        </authorList>
    </citation>
    <scope>NUCLEOTIDE SEQUENCE [LARGE SCALE GENOMIC DNA]</scope>
    <source>
        <strain evidence="14 15">DSM 45267</strain>
    </source>
</reference>
<dbReference type="AlphaFoldDB" id="A0A839XS25"/>
<feature type="binding site" evidence="11">
    <location>
        <position position="12"/>
    </location>
    <ligand>
        <name>[4Fe-4S] cluster</name>
        <dbReference type="ChEBI" id="CHEBI:49883"/>
    </ligand>
</feature>
<feature type="binding site" evidence="11">
    <location>
        <position position="50"/>
    </location>
    <ligand>
        <name>[4Fe-4S] cluster</name>
        <dbReference type="ChEBI" id="CHEBI:49883"/>
    </ligand>
</feature>
<sequence>MTNVYWRDRAACRNEDPDLFFPDGTKDAMSKWQLATAKSVCARCPVANECLADAITHPKHWGVFGGLDADERRAMVRAHERTLTNTDSDGGQPRMPAGPRLAGVSPST</sequence>
<dbReference type="Proteomes" id="UP000564573">
    <property type="component" value="Unassembled WGS sequence"/>
</dbReference>
<evidence type="ECO:0000313" key="15">
    <source>
        <dbReference type="Proteomes" id="UP000564573"/>
    </source>
</evidence>
<comment type="function">
    <text evidence="11">Acts as a transcriptional regulator. Probably redox-responsive. The apo- but not holo-form probably binds DNA.</text>
</comment>
<dbReference type="GO" id="GO:0046872">
    <property type="term" value="F:metal ion binding"/>
    <property type="evidence" value="ECO:0007669"/>
    <property type="project" value="UniProtKB-KW"/>
</dbReference>
<keyword evidence="11" id="KW-0963">Cytoplasm</keyword>
<dbReference type="GO" id="GO:0051539">
    <property type="term" value="F:4 iron, 4 sulfur cluster binding"/>
    <property type="evidence" value="ECO:0007669"/>
    <property type="project" value="UniProtKB-UniRule"/>
</dbReference>
<evidence type="ECO:0000256" key="5">
    <source>
        <dbReference type="ARBA" id="ARBA00023004"/>
    </source>
</evidence>
<feature type="binding site" evidence="11">
    <location>
        <position position="41"/>
    </location>
    <ligand>
        <name>[4Fe-4S] cluster</name>
        <dbReference type="ChEBI" id="CHEBI:49883"/>
    </ligand>
</feature>
<keyword evidence="4 11" id="KW-0479">Metal-binding</keyword>
<evidence type="ECO:0000256" key="6">
    <source>
        <dbReference type="ARBA" id="ARBA00023014"/>
    </source>
</evidence>
<comment type="PTM">
    <text evidence="11">Upon Fe-S cluster removal intramolecular disulfide bonds are formed.</text>
</comment>
<dbReference type="InterPro" id="IPR003482">
    <property type="entry name" value="Whib"/>
</dbReference>
<evidence type="ECO:0000256" key="9">
    <source>
        <dbReference type="ARBA" id="ARBA00023157"/>
    </source>
</evidence>
<evidence type="ECO:0000259" key="13">
    <source>
        <dbReference type="PROSITE" id="PS51674"/>
    </source>
</evidence>
<evidence type="ECO:0000256" key="8">
    <source>
        <dbReference type="ARBA" id="ARBA00023125"/>
    </source>
</evidence>
<dbReference type="Pfam" id="PF02467">
    <property type="entry name" value="Whib"/>
    <property type="match status" value="1"/>
</dbReference>
<name>A0A839XS25_9PSEU</name>
<keyword evidence="3 11" id="KW-0004">4Fe-4S</keyword>
<comment type="caution">
    <text evidence="14">The sequence shown here is derived from an EMBL/GenBank/DDBJ whole genome shotgun (WGS) entry which is preliminary data.</text>
</comment>
<accession>A0A839XS25</accession>
<evidence type="ECO:0000256" key="10">
    <source>
        <dbReference type="ARBA" id="ARBA00023163"/>
    </source>
</evidence>
<proteinExistence type="inferred from homology"/>
<dbReference type="GO" id="GO:0003677">
    <property type="term" value="F:DNA binding"/>
    <property type="evidence" value="ECO:0007669"/>
    <property type="project" value="UniProtKB-UniRule"/>
</dbReference>
<dbReference type="EMBL" id="JACIBS010000009">
    <property type="protein sequence ID" value="MBB3665980.1"/>
    <property type="molecule type" value="Genomic_DNA"/>
</dbReference>
<protein>
    <recommendedName>
        <fullName evidence="11">Transcriptional regulator WhiB</fullName>
    </recommendedName>
</protein>
<dbReference type="GO" id="GO:0047134">
    <property type="term" value="F:protein-disulfide reductase [NAD(P)H] activity"/>
    <property type="evidence" value="ECO:0007669"/>
    <property type="project" value="TreeGrafter"/>
</dbReference>
<keyword evidence="5 11" id="KW-0408">Iron</keyword>
<evidence type="ECO:0000256" key="4">
    <source>
        <dbReference type="ARBA" id="ARBA00022723"/>
    </source>
</evidence>
<comment type="cofactor">
    <cofactor evidence="11">
        <name>[4Fe-4S] cluster</name>
        <dbReference type="ChEBI" id="CHEBI:49883"/>
    </cofactor>
    <text evidence="11">Binds 1 [4Fe-4S] cluster per subunit. Following nitrosylation of the [4Fe-4S] cluster binds 1 [4Fe-8(NO)] cluster per subunit.</text>
</comment>
<organism evidence="14 15">
    <name type="scientific">Prauserella sediminis</name>
    <dbReference type="NCBI Taxonomy" id="577680"/>
    <lineage>
        <taxon>Bacteria</taxon>
        <taxon>Bacillati</taxon>
        <taxon>Actinomycetota</taxon>
        <taxon>Actinomycetes</taxon>
        <taxon>Pseudonocardiales</taxon>
        <taxon>Pseudonocardiaceae</taxon>
        <taxon>Prauserella</taxon>
        <taxon>Prauserella salsuginis group</taxon>
    </lineage>
</organism>
<evidence type="ECO:0000256" key="2">
    <source>
        <dbReference type="ARBA" id="ARBA00006597"/>
    </source>
</evidence>
<dbReference type="GO" id="GO:0045454">
    <property type="term" value="P:cell redox homeostasis"/>
    <property type="evidence" value="ECO:0007669"/>
    <property type="project" value="TreeGrafter"/>
</dbReference>
<dbReference type="GO" id="GO:0005737">
    <property type="term" value="C:cytoplasm"/>
    <property type="evidence" value="ECO:0007669"/>
    <property type="project" value="UniProtKB-SubCell"/>
</dbReference>
<evidence type="ECO:0000313" key="14">
    <source>
        <dbReference type="EMBL" id="MBB3665980.1"/>
    </source>
</evidence>
<evidence type="ECO:0000256" key="12">
    <source>
        <dbReference type="SAM" id="MobiDB-lite"/>
    </source>
</evidence>
<keyword evidence="7 11" id="KW-0805">Transcription regulation</keyword>
<dbReference type="PROSITE" id="PS51674">
    <property type="entry name" value="4FE4S_WBL"/>
    <property type="match status" value="1"/>
</dbReference>
<evidence type="ECO:0000256" key="11">
    <source>
        <dbReference type="HAMAP-Rule" id="MF_01479"/>
    </source>
</evidence>
<evidence type="ECO:0000256" key="3">
    <source>
        <dbReference type="ARBA" id="ARBA00022485"/>
    </source>
</evidence>
<comment type="PTM">
    <text evidence="11">The Fe-S cluster can be nitrosylated by nitric oxide (NO).</text>
</comment>
<comment type="subcellular location">
    <subcellularLocation>
        <location evidence="1 11">Cytoplasm</location>
    </subcellularLocation>
</comment>
<evidence type="ECO:0000256" key="7">
    <source>
        <dbReference type="ARBA" id="ARBA00023015"/>
    </source>
</evidence>
<dbReference type="GO" id="GO:0035731">
    <property type="term" value="F:dinitrosyl-iron complex binding"/>
    <property type="evidence" value="ECO:0007669"/>
    <property type="project" value="UniProtKB-UniRule"/>
</dbReference>
<feature type="region of interest" description="Disordered" evidence="12">
    <location>
        <begin position="81"/>
        <end position="108"/>
    </location>
</feature>
<dbReference type="InterPro" id="IPR034768">
    <property type="entry name" value="4FE4S_WBL"/>
</dbReference>
<keyword evidence="10 11" id="KW-0804">Transcription</keyword>
<keyword evidence="15" id="KW-1185">Reference proteome</keyword>